<keyword evidence="5 7" id="KW-0067">ATP-binding</keyword>
<dbReference type="CDD" id="cd00553">
    <property type="entry name" value="NAD_synthase"/>
    <property type="match status" value="1"/>
</dbReference>
<feature type="binding site" evidence="7">
    <location>
        <position position="122"/>
    </location>
    <ligand>
        <name>L-glutamine</name>
        <dbReference type="ChEBI" id="CHEBI:58359"/>
    </ligand>
</feature>
<dbReference type="Gene3D" id="1.10.10.1140">
    <property type="entry name" value="Glutamine-dependent NAD+ synthetase, C-terminal domain"/>
    <property type="match status" value="1"/>
</dbReference>
<evidence type="ECO:0000313" key="12">
    <source>
        <dbReference type="Proteomes" id="UP000324575"/>
    </source>
</evidence>
<dbReference type="Pfam" id="PF02540">
    <property type="entry name" value="NAD_synthase"/>
    <property type="match status" value="1"/>
</dbReference>
<dbReference type="NCBIfam" id="NF002730">
    <property type="entry name" value="PRK02628.1"/>
    <property type="match status" value="1"/>
</dbReference>
<evidence type="ECO:0000256" key="5">
    <source>
        <dbReference type="ARBA" id="ARBA00022840"/>
    </source>
</evidence>
<dbReference type="CDD" id="cd07570">
    <property type="entry name" value="GAT_Gln-NAD-synth"/>
    <property type="match status" value="1"/>
</dbReference>
<dbReference type="UniPathway" id="UPA00253">
    <property type="reaction ID" value="UER00334"/>
</dbReference>
<comment type="caution">
    <text evidence="11">The sequence shown here is derived from an EMBL/GenBank/DDBJ whole genome shotgun (WGS) entry which is preliminary data.</text>
</comment>
<name>A0A5M8P2K3_9BACT</name>
<dbReference type="PANTHER" id="PTHR23090:SF9">
    <property type="entry name" value="GLUTAMINE-DEPENDENT NAD(+) SYNTHETASE"/>
    <property type="match status" value="1"/>
</dbReference>
<comment type="catalytic activity">
    <reaction evidence="7 8">
        <text>deamido-NAD(+) + L-glutamine + ATP + H2O = L-glutamate + AMP + diphosphate + NAD(+) + H(+)</text>
        <dbReference type="Rhea" id="RHEA:24384"/>
        <dbReference type="ChEBI" id="CHEBI:15377"/>
        <dbReference type="ChEBI" id="CHEBI:15378"/>
        <dbReference type="ChEBI" id="CHEBI:29985"/>
        <dbReference type="ChEBI" id="CHEBI:30616"/>
        <dbReference type="ChEBI" id="CHEBI:33019"/>
        <dbReference type="ChEBI" id="CHEBI:57540"/>
        <dbReference type="ChEBI" id="CHEBI:58359"/>
        <dbReference type="ChEBI" id="CHEBI:58437"/>
        <dbReference type="ChEBI" id="CHEBI:456215"/>
        <dbReference type="EC" id="6.3.5.1"/>
    </reaction>
</comment>
<dbReference type="FunFam" id="1.10.10.1140:FF:000001">
    <property type="entry name" value="Glutamine-dependent NAD(+) synthetase"/>
    <property type="match status" value="1"/>
</dbReference>
<evidence type="ECO:0000313" key="11">
    <source>
        <dbReference type="EMBL" id="KAA6302673.1"/>
    </source>
</evidence>
<feature type="binding site" evidence="7">
    <location>
        <position position="611"/>
    </location>
    <ligand>
        <name>deamido-NAD(+)</name>
        <dbReference type="ChEBI" id="CHEBI:58437"/>
        <note>ligand shared between two neighboring subunits</note>
    </ligand>
</feature>
<proteinExistence type="inferred from homology"/>
<comment type="similarity">
    <text evidence="2 7 8">In the C-terminal section; belongs to the NAD synthetase family.</text>
</comment>
<feature type="binding site" evidence="7">
    <location>
        <position position="478"/>
    </location>
    <ligand>
        <name>deamido-NAD(+)</name>
        <dbReference type="ChEBI" id="CHEBI:58437"/>
        <note>ligand shared between two neighboring subunits</note>
    </ligand>
</feature>
<dbReference type="InterPro" id="IPR014445">
    <property type="entry name" value="Gln-dep_NAD_synthase"/>
</dbReference>
<comment type="similarity">
    <text evidence="9">Belongs to the NAD synthetase family.</text>
</comment>
<feature type="active site" description="Proton acceptor; for glutaminase activity" evidence="7">
    <location>
        <position position="47"/>
    </location>
</feature>
<dbReference type="InterPro" id="IPR014729">
    <property type="entry name" value="Rossmann-like_a/b/a_fold"/>
</dbReference>
<organism evidence="11 12">
    <name type="scientific">Candidatus Ordinivivax streblomastigis</name>
    <dbReference type="NCBI Taxonomy" id="2540710"/>
    <lineage>
        <taxon>Bacteria</taxon>
        <taxon>Pseudomonadati</taxon>
        <taxon>Bacteroidota</taxon>
        <taxon>Bacteroidia</taxon>
        <taxon>Bacteroidales</taxon>
        <taxon>Candidatus Ordinivivax</taxon>
    </lineage>
</organism>
<dbReference type="InterPro" id="IPR036526">
    <property type="entry name" value="C-N_Hydrolase_sf"/>
</dbReference>
<dbReference type="HAMAP" id="MF_02090">
    <property type="entry name" value="NadE_glutamine_dep"/>
    <property type="match status" value="1"/>
</dbReference>
<feature type="binding site" evidence="7">
    <location>
        <position position="473"/>
    </location>
    <ligand>
        <name>ATP</name>
        <dbReference type="ChEBI" id="CHEBI:30616"/>
    </ligand>
</feature>
<dbReference type="SUPFAM" id="SSF52402">
    <property type="entry name" value="Adenine nucleotide alpha hydrolases-like"/>
    <property type="match status" value="1"/>
</dbReference>
<dbReference type="GO" id="GO:0003952">
    <property type="term" value="F:NAD+ synthase (glutamine-hydrolyzing) activity"/>
    <property type="evidence" value="ECO:0007669"/>
    <property type="project" value="UniProtKB-UniRule"/>
</dbReference>
<dbReference type="Gene3D" id="3.40.50.620">
    <property type="entry name" value="HUPs"/>
    <property type="match status" value="1"/>
</dbReference>
<dbReference type="GO" id="GO:0005737">
    <property type="term" value="C:cytoplasm"/>
    <property type="evidence" value="ECO:0007669"/>
    <property type="project" value="InterPro"/>
</dbReference>
<dbReference type="GO" id="GO:0004359">
    <property type="term" value="F:glutaminase activity"/>
    <property type="evidence" value="ECO:0007669"/>
    <property type="project" value="InterPro"/>
</dbReference>
<dbReference type="AlphaFoldDB" id="A0A5M8P2K3"/>
<keyword evidence="3 7" id="KW-0436">Ligase</keyword>
<dbReference type="GO" id="GO:0009435">
    <property type="term" value="P:NAD+ biosynthetic process"/>
    <property type="evidence" value="ECO:0007669"/>
    <property type="project" value="UniProtKB-UniRule"/>
</dbReference>
<evidence type="ECO:0000256" key="6">
    <source>
        <dbReference type="ARBA" id="ARBA00023027"/>
    </source>
</evidence>
<feature type="binding site" evidence="7">
    <location>
        <position position="207"/>
    </location>
    <ligand>
        <name>L-glutamine</name>
        <dbReference type="ChEBI" id="CHEBI:58359"/>
    </ligand>
</feature>
<evidence type="ECO:0000256" key="8">
    <source>
        <dbReference type="PIRNR" id="PIRNR006630"/>
    </source>
</evidence>
<feature type="binding site" evidence="7">
    <location>
        <begin position="363"/>
        <end position="370"/>
    </location>
    <ligand>
        <name>ATP</name>
        <dbReference type="ChEBI" id="CHEBI:30616"/>
    </ligand>
</feature>
<dbReference type="GO" id="GO:0008795">
    <property type="term" value="F:NAD+ synthase activity"/>
    <property type="evidence" value="ECO:0007669"/>
    <property type="project" value="UniProtKB-UniRule"/>
</dbReference>
<keyword evidence="4 7" id="KW-0547">Nucleotide-binding</keyword>
<dbReference type="NCBIfam" id="TIGR00552">
    <property type="entry name" value="nadE"/>
    <property type="match status" value="1"/>
</dbReference>
<evidence type="ECO:0000256" key="9">
    <source>
        <dbReference type="RuleBase" id="RU003811"/>
    </source>
</evidence>
<sequence>MNNHGFLRVAAAIPELKVADCEFNAQQIQQLIIEADQQNVSIVCFPELSITGYTCGDLFLQQTLIQAAEQAVKTLLEETQDLPICFIIGVPVEENSKLYNCALVCQSGQIHGIVPKTCLPNYSEFYEKRWFEPFQNDLDTRKEQIDGTKFPVAMYLDHIVPFSSDILFGWDGFHFAVEICEDVWSVIPPSSHHAMNQASLIFNLSASPELIGKQQYVKSLLSQQSARCHAGYVYAGAGFGESTTDLVYAGNAYIYENGKLLAESQRFQFQSQLIVSEIDFELLAAERQKNTSFISKPCQPTYQAVPLELSSEAEYQLSRKIAPYPFIPATENYSASCEEIFSIQVAGLSKRILHARCKSMVVGISGGVDSTLALLVCVKTADKLGLSRKSICGVTMPGYGTSNRTYQNALHLMQSLGITHKEINIIPACEQHFKDISHDPKQYDVTYENTQARERTQILMDLANQQNGLVIGTGDLSELALGWATYNGDQMSMYGVNSGIPKTLVRHLIKWVAETQMDSQSKTPLIDIIETPVSPELLPADKQGKMTQFTEDVVGPYDLHDFFLYYTLRYGFSPSKIYYLAQYAFEDVLENAVIRKWLEVFFRRFFSNQFKRSCMPDGPKVGSVNLSPRGDWRMPSDASANLWLKEISSLED</sequence>
<feature type="domain" description="CN hydrolase" evidence="10">
    <location>
        <begin position="7"/>
        <end position="280"/>
    </location>
</feature>
<feature type="binding site" evidence="7">
    <location>
        <position position="449"/>
    </location>
    <ligand>
        <name>deamido-NAD(+)</name>
        <dbReference type="ChEBI" id="CHEBI:58437"/>
        <note>ligand shared between two neighboring subunits</note>
    </ligand>
</feature>
<accession>A0A5M8P2K3</accession>
<dbReference type="InterPro" id="IPR041856">
    <property type="entry name" value="NAD+_synth_C"/>
</dbReference>
<dbReference type="PIRSF" id="PIRSF006630">
    <property type="entry name" value="NADS_GAT"/>
    <property type="match status" value="1"/>
</dbReference>
<dbReference type="InterPro" id="IPR003694">
    <property type="entry name" value="NAD_synthase"/>
</dbReference>
<evidence type="ECO:0000256" key="4">
    <source>
        <dbReference type="ARBA" id="ARBA00022741"/>
    </source>
</evidence>
<feature type="binding site" evidence="7">
    <location>
        <position position="213"/>
    </location>
    <ligand>
        <name>L-glutamine</name>
        <dbReference type="ChEBI" id="CHEBI:58359"/>
    </ligand>
</feature>
<dbReference type="PANTHER" id="PTHR23090">
    <property type="entry name" value="NH 3 /GLUTAMINE-DEPENDENT NAD + SYNTHETASE"/>
    <property type="match status" value="1"/>
</dbReference>
<evidence type="ECO:0000256" key="3">
    <source>
        <dbReference type="ARBA" id="ARBA00022598"/>
    </source>
</evidence>
<keyword evidence="6 7" id="KW-0520">NAD</keyword>
<dbReference type="InterPro" id="IPR003010">
    <property type="entry name" value="C-N_Hydrolase"/>
</dbReference>
<evidence type="ECO:0000256" key="1">
    <source>
        <dbReference type="ARBA" id="ARBA00005188"/>
    </source>
</evidence>
<comment type="function">
    <text evidence="7">Catalyzes the ATP-dependent amidation of deamido-NAD to form NAD. Uses L-glutamine as a nitrogen source.</text>
</comment>
<feature type="binding site" evidence="7">
    <location>
        <begin position="483"/>
        <end position="486"/>
    </location>
    <ligand>
        <name>deamido-NAD(+)</name>
        <dbReference type="ChEBI" id="CHEBI:58437"/>
        <note>ligand shared between two neighboring subunits</note>
    </ligand>
</feature>
<evidence type="ECO:0000256" key="2">
    <source>
        <dbReference type="ARBA" id="ARBA00007145"/>
    </source>
</evidence>
<dbReference type="EMBL" id="SNRX01000006">
    <property type="protein sequence ID" value="KAA6302673.1"/>
    <property type="molecule type" value="Genomic_DNA"/>
</dbReference>
<dbReference type="Proteomes" id="UP000324575">
    <property type="component" value="Unassembled WGS sequence"/>
</dbReference>
<dbReference type="SUPFAM" id="SSF56317">
    <property type="entry name" value="Carbon-nitrogen hydrolase"/>
    <property type="match status" value="1"/>
</dbReference>
<dbReference type="Pfam" id="PF00795">
    <property type="entry name" value="CN_hydrolase"/>
    <property type="match status" value="1"/>
</dbReference>
<dbReference type="InterPro" id="IPR022310">
    <property type="entry name" value="NAD/GMP_synthase"/>
</dbReference>
<reference evidence="11 12" key="1">
    <citation type="submission" date="2019-03" db="EMBL/GenBank/DDBJ databases">
        <title>Single cell metagenomics reveals metabolic interactions within the superorganism composed of flagellate Streblomastix strix and complex community of Bacteroidetes bacteria on its surface.</title>
        <authorList>
            <person name="Treitli S.C."/>
            <person name="Kolisko M."/>
            <person name="Husnik F."/>
            <person name="Keeling P."/>
            <person name="Hampl V."/>
        </authorList>
    </citation>
    <scope>NUCLEOTIDE SEQUENCE [LARGE SCALE GENOMIC DNA]</scope>
    <source>
        <strain evidence="11">St1</strain>
    </source>
</reference>
<feature type="active site" description="Nucleophile; for glutaminase activity" evidence="7">
    <location>
        <position position="180"/>
    </location>
</feature>
<evidence type="ECO:0000256" key="7">
    <source>
        <dbReference type="HAMAP-Rule" id="MF_02090"/>
    </source>
</evidence>
<dbReference type="EC" id="6.3.5.1" evidence="7 8"/>
<dbReference type="GO" id="GO:0005524">
    <property type="term" value="F:ATP binding"/>
    <property type="evidence" value="ECO:0007669"/>
    <property type="project" value="UniProtKB-UniRule"/>
</dbReference>
<gene>
    <name evidence="7" type="primary">nadE</name>
    <name evidence="11" type="ORF">EZS26_001180</name>
</gene>
<dbReference type="PROSITE" id="PS50263">
    <property type="entry name" value="CN_HYDROLASE"/>
    <property type="match status" value="1"/>
</dbReference>
<feature type="active site" description="For glutaminase activity" evidence="7">
    <location>
        <position position="116"/>
    </location>
</feature>
<comment type="pathway">
    <text evidence="1 7 8">Cofactor biosynthesis; NAD(+) biosynthesis; NAD(+) from deamido-NAD(+) (L-Gln route): step 1/1.</text>
</comment>
<evidence type="ECO:0000259" key="10">
    <source>
        <dbReference type="PROSITE" id="PS50263"/>
    </source>
</evidence>
<protein>
    <recommendedName>
        <fullName evidence="7 8">Glutamine-dependent NAD(+) synthetase</fullName>
        <ecNumber evidence="7 8">6.3.5.1</ecNumber>
    </recommendedName>
    <alternativeName>
        <fullName evidence="7 8">NAD(+) synthase [glutamine-hydrolyzing]</fullName>
    </alternativeName>
</protein>
<dbReference type="Gene3D" id="3.60.110.10">
    <property type="entry name" value="Carbon-nitrogen hydrolase"/>
    <property type="match status" value="1"/>
</dbReference>